<evidence type="ECO:0000256" key="1">
    <source>
        <dbReference type="SAM" id="MobiDB-lite"/>
    </source>
</evidence>
<feature type="non-terminal residue" evidence="2">
    <location>
        <position position="1"/>
    </location>
</feature>
<keyword evidence="2" id="KW-0808">Transferase</keyword>
<gene>
    <name evidence="2" type="ORF">AVDCRST_MAG52-1385</name>
</gene>
<dbReference type="EC" id="2.4.2.19" evidence="2"/>
<feature type="compositionally biased region" description="Basic and acidic residues" evidence="1">
    <location>
        <begin position="144"/>
        <end position="156"/>
    </location>
</feature>
<dbReference type="GO" id="GO:0004514">
    <property type="term" value="F:nicotinate-nucleotide diphosphorylase (carboxylating) activity"/>
    <property type="evidence" value="ECO:0007669"/>
    <property type="project" value="UniProtKB-EC"/>
</dbReference>
<organism evidence="2">
    <name type="scientific">uncultured Blastococcus sp</name>
    <dbReference type="NCBI Taxonomy" id="217144"/>
    <lineage>
        <taxon>Bacteria</taxon>
        <taxon>Bacillati</taxon>
        <taxon>Actinomycetota</taxon>
        <taxon>Actinomycetes</taxon>
        <taxon>Geodermatophilales</taxon>
        <taxon>Geodermatophilaceae</taxon>
        <taxon>Blastococcus</taxon>
        <taxon>environmental samples</taxon>
    </lineage>
</organism>
<proteinExistence type="predicted"/>
<feature type="compositionally biased region" description="Gly residues" evidence="1">
    <location>
        <begin position="64"/>
        <end position="77"/>
    </location>
</feature>
<reference evidence="2" key="1">
    <citation type="submission" date="2020-02" db="EMBL/GenBank/DDBJ databases">
        <authorList>
            <person name="Meier V. D."/>
        </authorList>
    </citation>
    <scope>NUCLEOTIDE SEQUENCE</scope>
    <source>
        <strain evidence="2">AVDCRST_MAG52</strain>
    </source>
</reference>
<feature type="region of interest" description="Disordered" evidence="1">
    <location>
        <begin position="1"/>
        <end position="297"/>
    </location>
</feature>
<accession>A0A6J4I0C6</accession>
<sequence length="297" mass="32011">DRRRRAPPRDRRGADVGRAGPGRGRARHPPRAGRGPGARPRRHHERDGAGRRPSVRRRRAAHPGGAGRGAGGRGGVRPGRWSGGRRRPARRRRLGRRARAAGADRHRTDPVAAHRGTHGAQPGQPPVRGGDPDPAVGGRRRRDLRSDPGHPQDHPRAAIAGEIRRPLRRRGQPPDLAGRRRAGQGQPRGRRGRDHRRRRGGGGLRARRSAGGRVRHPRPGARGGRSRGRAGAAGQLLASRHPVGRRTRARFPGAAGGQRRAVAGPGGRGGRDRRRLPGGRRADAQRTGARPGLRPPL</sequence>
<feature type="non-terminal residue" evidence="2">
    <location>
        <position position="297"/>
    </location>
</feature>
<feature type="compositionally biased region" description="Basic residues" evidence="1">
    <location>
        <begin position="83"/>
        <end position="99"/>
    </location>
</feature>
<keyword evidence="2" id="KW-0328">Glycosyltransferase</keyword>
<dbReference type="EMBL" id="CADCTN010000091">
    <property type="protein sequence ID" value="CAA9236552.1"/>
    <property type="molecule type" value="Genomic_DNA"/>
</dbReference>
<feature type="compositionally biased region" description="Low complexity" evidence="1">
    <location>
        <begin position="229"/>
        <end position="240"/>
    </location>
</feature>
<feature type="compositionally biased region" description="Basic residues" evidence="1">
    <location>
        <begin position="188"/>
        <end position="228"/>
    </location>
</feature>
<dbReference type="AlphaFoldDB" id="A0A6J4I0C6"/>
<name>A0A6J4I0C6_9ACTN</name>
<evidence type="ECO:0000313" key="2">
    <source>
        <dbReference type="EMBL" id="CAA9236552.1"/>
    </source>
</evidence>
<protein>
    <submittedName>
        <fullName evidence="2">Quinolinate phosphoribosyltransferase [decarboxylating]</fullName>
        <ecNumber evidence="2">2.4.2.19</ecNumber>
    </submittedName>
</protein>